<proteinExistence type="predicted"/>
<name>A0ABW6MFM0_9ACTN</name>
<gene>
    <name evidence="1" type="ORF">ACFYNQ_37930</name>
</gene>
<evidence type="ECO:0000313" key="1">
    <source>
        <dbReference type="EMBL" id="MFE9604317.1"/>
    </source>
</evidence>
<dbReference type="Proteomes" id="UP001601303">
    <property type="component" value="Unassembled WGS sequence"/>
</dbReference>
<reference evidence="1 2" key="1">
    <citation type="submission" date="2024-10" db="EMBL/GenBank/DDBJ databases">
        <title>The Natural Products Discovery Center: Release of the First 8490 Sequenced Strains for Exploring Actinobacteria Biosynthetic Diversity.</title>
        <authorList>
            <person name="Kalkreuter E."/>
            <person name="Kautsar S.A."/>
            <person name="Yang D."/>
            <person name="Bader C.D."/>
            <person name="Teijaro C.N."/>
            <person name="Fluegel L."/>
            <person name="Davis C.M."/>
            <person name="Simpson J.R."/>
            <person name="Lauterbach L."/>
            <person name="Steele A.D."/>
            <person name="Gui C."/>
            <person name="Meng S."/>
            <person name="Li G."/>
            <person name="Viehrig K."/>
            <person name="Ye F."/>
            <person name="Su P."/>
            <person name="Kiefer A.F."/>
            <person name="Nichols A."/>
            <person name="Cepeda A.J."/>
            <person name="Yan W."/>
            <person name="Fan B."/>
            <person name="Jiang Y."/>
            <person name="Adhikari A."/>
            <person name="Zheng C.-J."/>
            <person name="Schuster L."/>
            <person name="Cowan T.M."/>
            <person name="Smanski M.J."/>
            <person name="Chevrette M.G."/>
            <person name="De Carvalho L.P.S."/>
            <person name="Shen B."/>
        </authorList>
    </citation>
    <scope>NUCLEOTIDE SEQUENCE [LARGE SCALE GENOMIC DNA]</scope>
    <source>
        <strain evidence="1 2">NPDC006488</strain>
    </source>
</reference>
<keyword evidence="2" id="KW-1185">Reference proteome</keyword>
<accession>A0ABW6MFM0</accession>
<dbReference type="EMBL" id="JBIAHM010000016">
    <property type="protein sequence ID" value="MFE9604317.1"/>
    <property type="molecule type" value="Genomic_DNA"/>
</dbReference>
<sequence>MRTVYAPVAAALGLTGPEESELVVPSARYTGPVVGYRITLDYREGTIDGGVELHRDTYYLSVDIEQLAMTIGVVEKCGGISFSAKNQKQLRKSLQGHADYAQLVDPFLADADPDTAEELMRQAGAREWSKR</sequence>
<organism evidence="1 2">
    <name type="scientific">Streptomyces hokutonensis</name>
    <dbReference type="NCBI Taxonomy" id="1306990"/>
    <lineage>
        <taxon>Bacteria</taxon>
        <taxon>Bacillati</taxon>
        <taxon>Actinomycetota</taxon>
        <taxon>Actinomycetes</taxon>
        <taxon>Kitasatosporales</taxon>
        <taxon>Streptomycetaceae</taxon>
        <taxon>Streptomyces</taxon>
    </lineage>
</organism>
<comment type="caution">
    <text evidence="1">The sequence shown here is derived from an EMBL/GenBank/DDBJ whole genome shotgun (WGS) entry which is preliminary data.</text>
</comment>
<evidence type="ECO:0000313" key="2">
    <source>
        <dbReference type="Proteomes" id="UP001601303"/>
    </source>
</evidence>
<protein>
    <submittedName>
        <fullName evidence="1">Uncharacterized protein</fullName>
    </submittedName>
</protein>
<dbReference type="RefSeq" id="WP_388113259.1">
    <property type="nucleotide sequence ID" value="NZ_JBIAHM010000016.1"/>
</dbReference>